<proteinExistence type="predicted"/>
<dbReference type="AlphaFoldDB" id="A0A0A9FIV2"/>
<sequence length="62" mass="7226">MEKKIKGREITSTNPILKFWLPQGPQGTMQERQEKAGKGCLGVRRRCRSVGALLWEEERWVK</sequence>
<evidence type="ECO:0000313" key="1">
    <source>
        <dbReference type="EMBL" id="JAE11129.1"/>
    </source>
</evidence>
<organism evidence="1">
    <name type="scientific">Arundo donax</name>
    <name type="common">Giant reed</name>
    <name type="synonym">Donax arundinaceus</name>
    <dbReference type="NCBI Taxonomy" id="35708"/>
    <lineage>
        <taxon>Eukaryota</taxon>
        <taxon>Viridiplantae</taxon>
        <taxon>Streptophyta</taxon>
        <taxon>Embryophyta</taxon>
        <taxon>Tracheophyta</taxon>
        <taxon>Spermatophyta</taxon>
        <taxon>Magnoliopsida</taxon>
        <taxon>Liliopsida</taxon>
        <taxon>Poales</taxon>
        <taxon>Poaceae</taxon>
        <taxon>PACMAD clade</taxon>
        <taxon>Arundinoideae</taxon>
        <taxon>Arundineae</taxon>
        <taxon>Arundo</taxon>
    </lineage>
</organism>
<name>A0A0A9FIV2_ARUDO</name>
<dbReference type="EMBL" id="GBRH01186767">
    <property type="protein sequence ID" value="JAE11129.1"/>
    <property type="molecule type" value="Transcribed_RNA"/>
</dbReference>
<protein>
    <submittedName>
        <fullName evidence="1">Uncharacterized protein</fullName>
    </submittedName>
</protein>
<reference evidence="1" key="1">
    <citation type="submission" date="2014-09" db="EMBL/GenBank/DDBJ databases">
        <authorList>
            <person name="Magalhaes I.L.F."/>
            <person name="Oliveira U."/>
            <person name="Santos F.R."/>
            <person name="Vidigal T.H.D.A."/>
            <person name="Brescovit A.D."/>
            <person name="Santos A.J."/>
        </authorList>
    </citation>
    <scope>NUCLEOTIDE SEQUENCE</scope>
    <source>
        <tissue evidence="1">Shoot tissue taken approximately 20 cm above the soil surface</tissue>
    </source>
</reference>
<accession>A0A0A9FIV2</accession>
<reference evidence="1" key="2">
    <citation type="journal article" date="2015" name="Data Brief">
        <title>Shoot transcriptome of the giant reed, Arundo donax.</title>
        <authorList>
            <person name="Barrero R.A."/>
            <person name="Guerrero F.D."/>
            <person name="Moolhuijzen P."/>
            <person name="Goolsby J.A."/>
            <person name="Tidwell J."/>
            <person name="Bellgard S.E."/>
            <person name="Bellgard M.I."/>
        </authorList>
    </citation>
    <scope>NUCLEOTIDE SEQUENCE</scope>
    <source>
        <tissue evidence="1">Shoot tissue taken approximately 20 cm above the soil surface</tissue>
    </source>
</reference>